<dbReference type="SUPFAM" id="SSF47473">
    <property type="entry name" value="EF-hand"/>
    <property type="match status" value="1"/>
</dbReference>
<sequence length="180" mass="19920">MGKKGKKDKGDKADAAPPPAVKTGVEKLSEAQRDAIMARITKAFKTFDSQNNNTCDENEIPSILRSLGLCPSQAELALLIKDMVSDEPTAFVTFDKFSTVALKILAEPPPRDDEETLYRAFVTLDEHKRGYLTPDELRIHLCGKGEVFVDEEMDEMLASCVDADGKIYYEDFVRLLAAAS</sequence>
<evidence type="ECO:0000313" key="3">
    <source>
        <dbReference type="EMBL" id="TPX37225.1"/>
    </source>
</evidence>
<feature type="domain" description="EF-hand" evidence="2">
    <location>
        <begin position="114"/>
        <end position="175"/>
    </location>
</feature>
<dbReference type="Proteomes" id="UP000319731">
    <property type="component" value="Unassembled WGS sequence"/>
</dbReference>
<reference evidence="3 4" key="1">
    <citation type="journal article" date="2019" name="Sci. Rep.">
        <title>Comparative genomics of chytrid fungi reveal insights into the obligate biotrophic and pathogenic lifestyle of Synchytrium endobioticum.</title>
        <authorList>
            <person name="van de Vossenberg B.T.L.H."/>
            <person name="Warris S."/>
            <person name="Nguyen H.D.T."/>
            <person name="van Gent-Pelzer M.P.E."/>
            <person name="Joly D.L."/>
            <person name="van de Geest H.C."/>
            <person name="Bonants P.J.M."/>
            <person name="Smith D.S."/>
            <person name="Levesque C.A."/>
            <person name="van der Lee T.A.J."/>
        </authorList>
    </citation>
    <scope>NUCLEOTIDE SEQUENCE [LARGE SCALE GENOMIC DNA]</scope>
    <source>
        <strain evidence="3 4">JEL517</strain>
    </source>
</reference>
<dbReference type="OrthoDB" id="10260307at2759"/>
<dbReference type="GeneID" id="42002076"/>
<dbReference type="PANTHER" id="PTHR46763:SF1">
    <property type="entry name" value="DYNEIN REGULATORY COMPLEX PROTEIN 8"/>
    <property type="match status" value="1"/>
</dbReference>
<evidence type="ECO:0000256" key="1">
    <source>
        <dbReference type="SAM" id="MobiDB-lite"/>
    </source>
</evidence>
<dbReference type="Pfam" id="PF13499">
    <property type="entry name" value="EF-hand_7"/>
    <property type="match status" value="1"/>
</dbReference>
<keyword evidence="4" id="KW-1185">Reference proteome</keyword>
<evidence type="ECO:0000259" key="2">
    <source>
        <dbReference type="Pfam" id="PF13499"/>
    </source>
</evidence>
<dbReference type="Gene3D" id="1.10.238.10">
    <property type="entry name" value="EF-hand"/>
    <property type="match status" value="2"/>
</dbReference>
<dbReference type="RefSeq" id="XP_031027295.1">
    <property type="nucleotide sequence ID" value="XM_031166779.1"/>
</dbReference>
<dbReference type="EMBL" id="QEAO01000003">
    <property type="protein sequence ID" value="TPX37225.1"/>
    <property type="molecule type" value="Genomic_DNA"/>
</dbReference>
<feature type="region of interest" description="Disordered" evidence="1">
    <location>
        <begin position="1"/>
        <end position="26"/>
    </location>
</feature>
<dbReference type="GO" id="GO:0005509">
    <property type="term" value="F:calcium ion binding"/>
    <property type="evidence" value="ECO:0007669"/>
    <property type="project" value="InterPro"/>
</dbReference>
<dbReference type="STRING" id="1806994.A0A507CHS6"/>
<gene>
    <name evidence="3" type="ORF">SmJEL517_g00851</name>
</gene>
<dbReference type="AlphaFoldDB" id="A0A507CHS6"/>
<organism evidence="3 4">
    <name type="scientific">Synchytrium microbalum</name>
    <dbReference type="NCBI Taxonomy" id="1806994"/>
    <lineage>
        <taxon>Eukaryota</taxon>
        <taxon>Fungi</taxon>
        <taxon>Fungi incertae sedis</taxon>
        <taxon>Chytridiomycota</taxon>
        <taxon>Chytridiomycota incertae sedis</taxon>
        <taxon>Chytridiomycetes</taxon>
        <taxon>Synchytriales</taxon>
        <taxon>Synchytriaceae</taxon>
        <taxon>Synchytrium</taxon>
    </lineage>
</organism>
<dbReference type="PANTHER" id="PTHR46763">
    <property type="entry name" value="DYNEIN REGULATORY COMPLEX PROTEIN 8"/>
    <property type="match status" value="1"/>
</dbReference>
<proteinExistence type="predicted"/>
<name>A0A507CHS6_9FUNG</name>
<dbReference type="InterPro" id="IPR002048">
    <property type="entry name" value="EF_hand_dom"/>
</dbReference>
<comment type="caution">
    <text evidence="3">The sequence shown here is derived from an EMBL/GenBank/DDBJ whole genome shotgun (WGS) entry which is preliminary data.</text>
</comment>
<accession>A0A507CHS6</accession>
<dbReference type="FunFam" id="1.10.238.10:FF:000001">
    <property type="entry name" value="Calmodulin 1"/>
    <property type="match status" value="1"/>
</dbReference>
<dbReference type="CDD" id="cd00051">
    <property type="entry name" value="EFh"/>
    <property type="match status" value="1"/>
</dbReference>
<protein>
    <recommendedName>
        <fullName evidence="2">EF-hand domain-containing protein</fullName>
    </recommendedName>
</protein>
<dbReference type="InterPro" id="IPR011992">
    <property type="entry name" value="EF-hand-dom_pair"/>
</dbReference>
<evidence type="ECO:0000313" key="4">
    <source>
        <dbReference type="Proteomes" id="UP000319731"/>
    </source>
</evidence>